<comment type="caution">
    <text evidence="1">The sequence shown here is derived from an EMBL/GenBank/DDBJ whole genome shotgun (WGS) entry which is preliminary data.</text>
</comment>
<dbReference type="AlphaFoldDB" id="A0A241XRS8"/>
<dbReference type="Proteomes" id="UP000194857">
    <property type="component" value="Unassembled WGS sequence"/>
</dbReference>
<name>A0A241XRS8_PSEAI</name>
<organism evidence="1 2">
    <name type="scientific">Pseudomonas aeruginosa</name>
    <dbReference type="NCBI Taxonomy" id="287"/>
    <lineage>
        <taxon>Bacteria</taxon>
        <taxon>Pseudomonadati</taxon>
        <taxon>Pseudomonadota</taxon>
        <taxon>Gammaproteobacteria</taxon>
        <taxon>Pseudomonadales</taxon>
        <taxon>Pseudomonadaceae</taxon>
        <taxon>Pseudomonas</taxon>
    </lineage>
</organism>
<evidence type="ECO:0000313" key="2">
    <source>
        <dbReference type="Proteomes" id="UP000194857"/>
    </source>
</evidence>
<protein>
    <submittedName>
        <fullName evidence="1">Uncharacterized protein</fullName>
    </submittedName>
</protein>
<proteinExistence type="predicted"/>
<reference evidence="1 2" key="1">
    <citation type="submission" date="2017-05" db="EMBL/GenBank/DDBJ databases">
        <authorList>
            <person name="Song R."/>
            <person name="Chenine A.L."/>
            <person name="Ruprecht R.M."/>
        </authorList>
    </citation>
    <scope>NUCLEOTIDE SEQUENCE [LARGE SCALE GENOMIC DNA]</scope>
    <source>
        <strain evidence="1 2">S567_C10_BS</strain>
    </source>
</reference>
<gene>
    <name evidence="1" type="ORF">CAZ10_10235</name>
</gene>
<accession>A0A241XRS8</accession>
<dbReference type="EMBL" id="NFFZ01000004">
    <property type="protein sequence ID" value="OTI63203.1"/>
    <property type="molecule type" value="Genomic_DNA"/>
</dbReference>
<evidence type="ECO:0000313" key="1">
    <source>
        <dbReference type="EMBL" id="OTI63203.1"/>
    </source>
</evidence>
<dbReference type="RefSeq" id="WP_065327490.1">
    <property type="nucleotide sequence ID" value="NZ_NFFZ01000004.1"/>
</dbReference>
<sequence>MPTTYQCLAHIVRGVSQESNVAGCPQCDGKVEAVDAIYAEQPETAVQICAPASAPMNTAQRIVEDHKKHGGYMIPAIEEARELAVAMESDSCINRVYVFSDGSKLRLDVYEFKVVD</sequence>